<dbReference type="KEGG" id="htx:EKK97_13865"/>
<evidence type="ECO:0000313" key="2">
    <source>
        <dbReference type="Proteomes" id="UP000464013"/>
    </source>
</evidence>
<evidence type="ECO:0000313" key="1">
    <source>
        <dbReference type="EMBL" id="QHC50451.1"/>
    </source>
</evidence>
<sequence length="79" mass="9121">MIPIKNGGNVVMLVDERVRVADLVKSGQRLRWLRPAARRTAEDKPLSVAERENARREADYIARRNGVKPAHLQLWRFDS</sequence>
<dbReference type="RefSeq" id="WP_159552709.1">
    <property type="nucleotide sequence ID" value="NZ_CP035042.1"/>
</dbReference>
<dbReference type="Proteomes" id="UP000464013">
    <property type="component" value="Chromosome"/>
</dbReference>
<dbReference type="OrthoDB" id="6172049at2"/>
<protein>
    <submittedName>
        <fullName evidence="1">Uncharacterized protein</fullName>
    </submittedName>
</protein>
<gene>
    <name evidence="1" type="ORF">EKK97_13865</name>
</gene>
<dbReference type="AlphaFoldDB" id="A0A6I6SML2"/>
<reference evidence="1 2" key="1">
    <citation type="submission" date="2019-01" db="EMBL/GenBank/DDBJ databases">
        <title>Complete genome of a denitifying bacterium Halomons sp. BC-M4-5.</title>
        <authorList>
            <person name="Wang L."/>
            <person name="Shao Z."/>
        </authorList>
    </citation>
    <scope>NUCLEOTIDE SEQUENCE [LARGE SCALE GENOMIC DNA]</scope>
    <source>
        <strain evidence="1 2">BC-M4-5</strain>
    </source>
</reference>
<dbReference type="EMBL" id="CP035042">
    <property type="protein sequence ID" value="QHC50451.1"/>
    <property type="molecule type" value="Genomic_DNA"/>
</dbReference>
<keyword evidence="2" id="KW-1185">Reference proteome</keyword>
<proteinExistence type="predicted"/>
<name>A0A6I6SML2_9GAMM</name>
<organism evidence="1 2">
    <name type="scientific">Billgrantia tianxiuensis</name>
    <dbReference type="NCBI Taxonomy" id="2497861"/>
    <lineage>
        <taxon>Bacteria</taxon>
        <taxon>Pseudomonadati</taxon>
        <taxon>Pseudomonadota</taxon>
        <taxon>Gammaproteobacteria</taxon>
        <taxon>Oceanospirillales</taxon>
        <taxon>Halomonadaceae</taxon>
        <taxon>Billgrantia</taxon>
    </lineage>
</organism>
<accession>A0A6I6SML2</accession>